<dbReference type="OrthoDB" id="5372935at2759"/>
<feature type="compositionally biased region" description="Basic residues" evidence="1">
    <location>
        <begin position="1"/>
        <end position="12"/>
    </location>
</feature>
<feature type="region of interest" description="Disordered" evidence="1">
    <location>
        <begin position="1"/>
        <end position="112"/>
    </location>
</feature>
<accession>A0A6A5Z7A7</accession>
<proteinExistence type="predicted"/>
<dbReference type="InterPro" id="IPR038883">
    <property type="entry name" value="AN11006-like"/>
</dbReference>
<dbReference type="PANTHER" id="PTHR42085">
    <property type="entry name" value="F-BOX DOMAIN-CONTAINING PROTEIN"/>
    <property type="match status" value="1"/>
</dbReference>
<evidence type="ECO:0000256" key="1">
    <source>
        <dbReference type="SAM" id="MobiDB-lite"/>
    </source>
</evidence>
<protein>
    <recommendedName>
        <fullName evidence="4">F-box domain-containing protein</fullName>
    </recommendedName>
</protein>
<dbReference type="EMBL" id="ML977323">
    <property type="protein sequence ID" value="KAF2115292.1"/>
    <property type="molecule type" value="Genomic_DNA"/>
</dbReference>
<reference evidence="2" key="1">
    <citation type="journal article" date="2020" name="Stud. Mycol.">
        <title>101 Dothideomycetes genomes: a test case for predicting lifestyles and emergence of pathogens.</title>
        <authorList>
            <person name="Haridas S."/>
            <person name="Albert R."/>
            <person name="Binder M."/>
            <person name="Bloem J."/>
            <person name="Labutti K."/>
            <person name="Salamov A."/>
            <person name="Andreopoulos B."/>
            <person name="Baker S."/>
            <person name="Barry K."/>
            <person name="Bills G."/>
            <person name="Bluhm B."/>
            <person name="Cannon C."/>
            <person name="Castanera R."/>
            <person name="Culley D."/>
            <person name="Daum C."/>
            <person name="Ezra D."/>
            <person name="Gonzalez J."/>
            <person name="Henrissat B."/>
            <person name="Kuo A."/>
            <person name="Liang C."/>
            <person name="Lipzen A."/>
            <person name="Lutzoni F."/>
            <person name="Magnuson J."/>
            <person name="Mondo S."/>
            <person name="Nolan M."/>
            <person name="Ohm R."/>
            <person name="Pangilinan J."/>
            <person name="Park H.-J."/>
            <person name="Ramirez L."/>
            <person name="Alfaro M."/>
            <person name="Sun H."/>
            <person name="Tritt A."/>
            <person name="Yoshinaga Y."/>
            <person name="Zwiers L.-H."/>
            <person name="Turgeon B."/>
            <person name="Goodwin S."/>
            <person name="Spatafora J."/>
            <person name="Crous P."/>
            <person name="Grigoriev I."/>
        </authorList>
    </citation>
    <scope>NUCLEOTIDE SEQUENCE</scope>
    <source>
        <strain evidence="2">CBS 627.86</strain>
    </source>
</reference>
<evidence type="ECO:0008006" key="4">
    <source>
        <dbReference type="Google" id="ProtNLM"/>
    </source>
</evidence>
<sequence length="374" mass="42830">MAMKLKVRKLNSQRRDSSPELGSPSRVPQYDKRTGRPIRRGAGKKQGAEEFVDSGLIEDDDAVDSLSEDDEGNPKVPKGGKKRKRSPSPPPPPLPTMYYDEESDLPSDDDSIDLDQEPVTPIVLQFNVPIGFHGPLVVKLDRELLEAADGKPARNLEPSNKVSSRVKAVSASSSESTPEPTGRAGFTDLPAELRNKVYRMVFCSKTSFNFHRPDNFCMSSQFLSTCRTVHSEGCSILYGENKFIFERNRNTRAPFWDPVQKEIGYKDVRQFLKMIGPENLLYLRDIKISFEDANPGSTPYLTHEERRYLNDEQLYDVLRTLHTRFLKYLEQVKADKVLQSQVRWYPTSKIYGFHFDKLKKKMVRDPKLYVTEEE</sequence>
<dbReference type="PANTHER" id="PTHR42085:SF1">
    <property type="entry name" value="F-BOX DOMAIN-CONTAINING PROTEIN"/>
    <property type="match status" value="1"/>
</dbReference>
<feature type="region of interest" description="Disordered" evidence="1">
    <location>
        <begin position="151"/>
        <end position="187"/>
    </location>
</feature>
<feature type="compositionally biased region" description="Low complexity" evidence="1">
    <location>
        <begin position="159"/>
        <end position="176"/>
    </location>
</feature>
<dbReference type="AlphaFoldDB" id="A0A6A5Z7A7"/>
<evidence type="ECO:0000313" key="2">
    <source>
        <dbReference type="EMBL" id="KAF2115292.1"/>
    </source>
</evidence>
<feature type="compositionally biased region" description="Acidic residues" evidence="1">
    <location>
        <begin position="99"/>
        <end position="112"/>
    </location>
</feature>
<evidence type="ECO:0000313" key="3">
    <source>
        <dbReference type="Proteomes" id="UP000799770"/>
    </source>
</evidence>
<organism evidence="2 3">
    <name type="scientific">Lophiotrema nucula</name>
    <dbReference type="NCBI Taxonomy" id="690887"/>
    <lineage>
        <taxon>Eukaryota</taxon>
        <taxon>Fungi</taxon>
        <taxon>Dikarya</taxon>
        <taxon>Ascomycota</taxon>
        <taxon>Pezizomycotina</taxon>
        <taxon>Dothideomycetes</taxon>
        <taxon>Pleosporomycetidae</taxon>
        <taxon>Pleosporales</taxon>
        <taxon>Lophiotremataceae</taxon>
        <taxon>Lophiotrema</taxon>
    </lineage>
</organism>
<keyword evidence="3" id="KW-1185">Reference proteome</keyword>
<feature type="compositionally biased region" description="Acidic residues" evidence="1">
    <location>
        <begin position="50"/>
        <end position="71"/>
    </location>
</feature>
<dbReference type="Proteomes" id="UP000799770">
    <property type="component" value="Unassembled WGS sequence"/>
</dbReference>
<name>A0A6A5Z7A7_9PLEO</name>
<gene>
    <name evidence="2" type="ORF">BDV96DRAFT_599652</name>
</gene>